<evidence type="ECO:0000259" key="2">
    <source>
        <dbReference type="Pfam" id="PF20151"/>
    </source>
</evidence>
<gene>
    <name evidence="3" type="ORF">CPB84DRAFT_1761763</name>
</gene>
<keyword evidence="1" id="KW-0812">Transmembrane</keyword>
<feature type="transmembrane region" description="Helical" evidence="1">
    <location>
        <begin position="104"/>
        <end position="126"/>
    </location>
</feature>
<feature type="transmembrane region" description="Helical" evidence="1">
    <location>
        <begin position="74"/>
        <end position="92"/>
    </location>
</feature>
<sequence length="193" mass="21913">MIALAAATGVLYDHISTFDDEVELVWQRPKWTLVQLLFLVNRYVGDVMQVFGAIVYITHIQKHTHACCNVLNKLVGYLVMVVLASMQGIMIYRVSSMYSHNRKVIYFLGAALLVEIASVFFVQFYAYAFNAPVPDPAPGVHLCSQNTWPNFMWAAWIPIFFFEFCIFTLSVSLAVKYYKSSRTLCAARQASSI</sequence>
<proteinExistence type="predicted"/>
<dbReference type="Pfam" id="PF20151">
    <property type="entry name" value="DUF6533"/>
    <property type="match status" value="1"/>
</dbReference>
<name>A0A9P5P038_GYMJU</name>
<dbReference type="AlphaFoldDB" id="A0A9P5P038"/>
<evidence type="ECO:0000313" key="3">
    <source>
        <dbReference type="EMBL" id="KAF8912247.1"/>
    </source>
</evidence>
<reference evidence="3" key="1">
    <citation type="submission" date="2020-11" db="EMBL/GenBank/DDBJ databases">
        <authorList>
            <consortium name="DOE Joint Genome Institute"/>
            <person name="Ahrendt S."/>
            <person name="Riley R."/>
            <person name="Andreopoulos W."/>
            <person name="LaButti K."/>
            <person name="Pangilinan J."/>
            <person name="Ruiz-duenas F.J."/>
            <person name="Barrasa J.M."/>
            <person name="Sanchez-Garcia M."/>
            <person name="Camarero S."/>
            <person name="Miyauchi S."/>
            <person name="Serrano A."/>
            <person name="Linde D."/>
            <person name="Babiker R."/>
            <person name="Drula E."/>
            <person name="Ayuso-Fernandez I."/>
            <person name="Pacheco R."/>
            <person name="Padilla G."/>
            <person name="Ferreira P."/>
            <person name="Barriuso J."/>
            <person name="Kellner H."/>
            <person name="Castanera R."/>
            <person name="Alfaro M."/>
            <person name="Ramirez L."/>
            <person name="Pisabarro A.G."/>
            <person name="Kuo A."/>
            <person name="Tritt A."/>
            <person name="Lipzen A."/>
            <person name="He G."/>
            <person name="Yan M."/>
            <person name="Ng V."/>
            <person name="Cullen D."/>
            <person name="Martin F."/>
            <person name="Rosso M.-N."/>
            <person name="Henrissat B."/>
            <person name="Hibbett D."/>
            <person name="Martinez A.T."/>
            <person name="Grigoriev I.V."/>
        </authorList>
    </citation>
    <scope>NUCLEOTIDE SEQUENCE</scope>
    <source>
        <strain evidence="3">AH 44721</strain>
    </source>
</reference>
<dbReference type="EMBL" id="JADNYJ010000003">
    <property type="protein sequence ID" value="KAF8912247.1"/>
    <property type="molecule type" value="Genomic_DNA"/>
</dbReference>
<evidence type="ECO:0000313" key="4">
    <source>
        <dbReference type="Proteomes" id="UP000724874"/>
    </source>
</evidence>
<dbReference type="OrthoDB" id="2638860at2759"/>
<keyword evidence="4" id="KW-1185">Reference proteome</keyword>
<dbReference type="Proteomes" id="UP000724874">
    <property type="component" value="Unassembled WGS sequence"/>
</dbReference>
<keyword evidence="1" id="KW-1133">Transmembrane helix</keyword>
<protein>
    <recommendedName>
        <fullName evidence="2">DUF6533 domain-containing protein</fullName>
    </recommendedName>
</protein>
<feature type="non-terminal residue" evidence="3">
    <location>
        <position position="193"/>
    </location>
</feature>
<comment type="caution">
    <text evidence="3">The sequence shown here is derived from an EMBL/GenBank/DDBJ whole genome shotgun (WGS) entry which is preliminary data.</text>
</comment>
<keyword evidence="1" id="KW-0472">Membrane</keyword>
<feature type="domain" description="DUF6533" evidence="2">
    <location>
        <begin position="2"/>
        <end position="45"/>
    </location>
</feature>
<feature type="transmembrane region" description="Helical" evidence="1">
    <location>
        <begin position="153"/>
        <end position="175"/>
    </location>
</feature>
<accession>A0A9P5P038</accession>
<dbReference type="InterPro" id="IPR045340">
    <property type="entry name" value="DUF6533"/>
</dbReference>
<organism evidence="3 4">
    <name type="scientific">Gymnopilus junonius</name>
    <name type="common">Spectacular rustgill mushroom</name>
    <name type="synonym">Gymnopilus spectabilis subsp. junonius</name>
    <dbReference type="NCBI Taxonomy" id="109634"/>
    <lineage>
        <taxon>Eukaryota</taxon>
        <taxon>Fungi</taxon>
        <taxon>Dikarya</taxon>
        <taxon>Basidiomycota</taxon>
        <taxon>Agaricomycotina</taxon>
        <taxon>Agaricomycetes</taxon>
        <taxon>Agaricomycetidae</taxon>
        <taxon>Agaricales</taxon>
        <taxon>Agaricineae</taxon>
        <taxon>Hymenogastraceae</taxon>
        <taxon>Gymnopilus</taxon>
    </lineage>
</organism>
<evidence type="ECO:0000256" key="1">
    <source>
        <dbReference type="SAM" id="Phobius"/>
    </source>
</evidence>